<dbReference type="EMBL" id="CP125947">
    <property type="protein sequence ID" value="WHS63694.1"/>
    <property type="molecule type" value="Genomic_DNA"/>
</dbReference>
<sequence>MAHSSAMNLRGKVVLVTGASRGIGAAIATAFAREGATVVINYLSNDAAAQQTVAACLEAGEAAGGDAWAVKADVGDAQAVQSMVDSIALDAGGVDIVVNNAFRPYAFDPESRQRFDDLEWGHYQSQFDGAVGATFNVCRAVLPLMRQRARGSIVNIVSNLVEHPVVAYHDYSTAKSALVGFSRNLASELGPQGIRVNCVAPGLVYPTQGTQGSKESFRESLMAATPLRRLARPEDVAGPVLFLASDLSSFMTGQVLLVDGGLVMR</sequence>
<dbReference type="InterPro" id="IPR020904">
    <property type="entry name" value="Sc_DH/Rdtase_CS"/>
</dbReference>
<organism evidence="3 4">
    <name type="scientific">Comamonas resistens</name>
    <dbReference type="NCBI Taxonomy" id="3046670"/>
    <lineage>
        <taxon>Bacteria</taxon>
        <taxon>Pseudomonadati</taxon>
        <taxon>Pseudomonadota</taxon>
        <taxon>Betaproteobacteria</taxon>
        <taxon>Burkholderiales</taxon>
        <taxon>Comamonadaceae</taxon>
        <taxon>Comamonas</taxon>
    </lineage>
</organism>
<evidence type="ECO:0000256" key="2">
    <source>
        <dbReference type="ARBA" id="ARBA00023002"/>
    </source>
</evidence>
<dbReference type="InterPro" id="IPR036291">
    <property type="entry name" value="NAD(P)-bd_dom_sf"/>
</dbReference>
<dbReference type="PANTHER" id="PTHR42760:SF133">
    <property type="entry name" value="3-OXOACYL-[ACYL-CARRIER-PROTEIN] REDUCTASE"/>
    <property type="match status" value="1"/>
</dbReference>
<evidence type="ECO:0000313" key="4">
    <source>
        <dbReference type="Proteomes" id="UP001240697"/>
    </source>
</evidence>
<keyword evidence="4" id="KW-1185">Reference proteome</keyword>
<keyword evidence="2" id="KW-0560">Oxidoreductase</keyword>
<accession>A0ABY8SP03</accession>
<dbReference type="PANTHER" id="PTHR42760">
    <property type="entry name" value="SHORT-CHAIN DEHYDROGENASES/REDUCTASES FAMILY MEMBER"/>
    <property type="match status" value="1"/>
</dbReference>
<dbReference type="RefSeq" id="WP_283484851.1">
    <property type="nucleotide sequence ID" value="NZ_CP125947.1"/>
</dbReference>
<dbReference type="PROSITE" id="PS00061">
    <property type="entry name" value="ADH_SHORT"/>
    <property type="match status" value="1"/>
</dbReference>
<comment type="similarity">
    <text evidence="1">Belongs to the short-chain dehydrogenases/reductases (SDR) family.</text>
</comment>
<dbReference type="InterPro" id="IPR002347">
    <property type="entry name" value="SDR_fam"/>
</dbReference>
<dbReference type="Proteomes" id="UP001240697">
    <property type="component" value="Chromosome"/>
</dbReference>
<dbReference type="PRINTS" id="PR00081">
    <property type="entry name" value="GDHRDH"/>
</dbReference>
<evidence type="ECO:0000313" key="3">
    <source>
        <dbReference type="EMBL" id="WHS63694.1"/>
    </source>
</evidence>
<dbReference type="PRINTS" id="PR00080">
    <property type="entry name" value="SDRFAMILY"/>
</dbReference>
<reference evidence="3 4" key="1">
    <citation type="submission" date="2023-05" db="EMBL/GenBank/DDBJ databases">
        <authorList>
            <person name="Yin Y."/>
            <person name="Lu Z."/>
        </authorList>
    </citation>
    <scope>NUCLEOTIDE SEQUENCE [LARGE SCALE GENOMIC DNA]</scope>
    <source>
        <strain evidence="3 4">ZM22</strain>
    </source>
</reference>
<dbReference type="SUPFAM" id="SSF51735">
    <property type="entry name" value="NAD(P)-binding Rossmann-fold domains"/>
    <property type="match status" value="1"/>
</dbReference>
<evidence type="ECO:0000256" key="1">
    <source>
        <dbReference type="ARBA" id="ARBA00006484"/>
    </source>
</evidence>
<dbReference type="Gene3D" id="3.40.50.720">
    <property type="entry name" value="NAD(P)-binding Rossmann-like Domain"/>
    <property type="match status" value="1"/>
</dbReference>
<name>A0ABY8SP03_9BURK</name>
<protein>
    <submittedName>
        <fullName evidence="3">SDR family oxidoreductase</fullName>
    </submittedName>
</protein>
<proteinExistence type="inferred from homology"/>
<dbReference type="Pfam" id="PF13561">
    <property type="entry name" value="adh_short_C2"/>
    <property type="match status" value="1"/>
</dbReference>
<gene>
    <name evidence="3" type="ORF">QMY55_14250</name>
</gene>